<comment type="caution">
    <text evidence="3">The sequence shown here is derived from an EMBL/GenBank/DDBJ whole genome shotgun (WGS) entry which is preliminary data.</text>
</comment>
<gene>
    <name evidence="3" type="ORF">GCM10018772_27970</name>
</gene>
<protein>
    <submittedName>
        <fullName evidence="3">Uncharacterized protein</fullName>
    </submittedName>
</protein>
<evidence type="ECO:0000313" key="3">
    <source>
        <dbReference type="EMBL" id="GHF01514.1"/>
    </source>
</evidence>
<feature type="transmembrane region" description="Helical" evidence="2">
    <location>
        <begin position="41"/>
        <end position="61"/>
    </location>
</feature>
<reference evidence="3" key="2">
    <citation type="submission" date="2020-09" db="EMBL/GenBank/DDBJ databases">
        <authorList>
            <person name="Sun Q."/>
            <person name="Ohkuma M."/>
        </authorList>
    </citation>
    <scope>NUCLEOTIDE SEQUENCE</scope>
    <source>
        <strain evidence="3">JCM 4477</strain>
    </source>
</reference>
<dbReference type="Proteomes" id="UP000630718">
    <property type="component" value="Unassembled WGS sequence"/>
</dbReference>
<evidence type="ECO:0000256" key="1">
    <source>
        <dbReference type="SAM" id="MobiDB-lite"/>
    </source>
</evidence>
<organism evidence="3 4">
    <name type="scientific">Streptomyces fumanus</name>
    <dbReference type="NCBI Taxonomy" id="67302"/>
    <lineage>
        <taxon>Bacteria</taxon>
        <taxon>Bacillati</taxon>
        <taxon>Actinomycetota</taxon>
        <taxon>Actinomycetes</taxon>
        <taxon>Kitasatosporales</taxon>
        <taxon>Streptomycetaceae</taxon>
        <taxon>Streptomyces</taxon>
    </lineage>
</organism>
<feature type="compositionally biased region" description="Basic and acidic residues" evidence="1">
    <location>
        <begin position="14"/>
        <end position="23"/>
    </location>
</feature>
<evidence type="ECO:0000256" key="2">
    <source>
        <dbReference type="SAM" id="Phobius"/>
    </source>
</evidence>
<keyword evidence="2" id="KW-0472">Membrane</keyword>
<evidence type="ECO:0000313" key="4">
    <source>
        <dbReference type="Proteomes" id="UP000630718"/>
    </source>
</evidence>
<name>A0A919AFF9_9ACTN</name>
<dbReference type="EMBL" id="BNBI01000005">
    <property type="protein sequence ID" value="GHF01514.1"/>
    <property type="molecule type" value="Genomic_DNA"/>
</dbReference>
<sequence length="92" mass="10301">MSPDPNSHFGRLLDPSRPKRFDRNIPQPGAVETHDLRDKEVNMQVGAFIAAPVLGVVLVLRPEAYEFGAAAVGLLLAATRRSYLRYRRLRTT</sequence>
<keyword evidence="2" id="KW-0812">Transmembrane</keyword>
<reference evidence="3" key="1">
    <citation type="journal article" date="2014" name="Int. J. Syst. Evol. Microbiol.">
        <title>Complete genome sequence of Corynebacterium casei LMG S-19264T (=DSM 44701T), isolated from a smear-ripened cheese.</title>
        <authorList>
            <consortium name="US DOE Joint Genome Institute (JGI-PGF)"/>
            <person name="Walter F."/>
            <person name="Albersmeier A."/>
            <person name="Kalinowski J."/>
            <person name="Ruckert C."/>
        </authorList>
    </citation>
    <scope>NUCLEOTIDE SEQUENCE</scope>
    <source>
        <strain evidence="3">JCM 4477</strain>
    </source>
</reference>
<proteinExistence type="predicted"/>
<accession>A0A919AFF9</accession>
<keyword evidence="2" id="KW-1133">Transmembrane helix</keyword>
<dbReference type="AlphaFoldDB" id="A0A919AFF9"/>
<keyword evidence="4" id="KW-1185">Reference proteome</keyword>
<feature type="region of interest" description="Disordered" evidence="1">
    <location>
        <begin position="1"/>
        <end position="30"/>
    </location>
</feature>